<dbReference type="GO" id="GO:1903600">
    <property type="term" value="C:glutaminase complex"/>
    <property type="evidence" value="ECO:0007669"/>
    <property type="project" value="TreeGrafter"/>
</dbReference>
<feature type="binding site" evidence="10 12">
    <location>
        <position position="130"/>
    </location>
    <ligand>
        <name>L-glutamine</name>
        <dbReference type="ChEBI" id="CHEBI:58359"/>
    </ligand>
</feature>
<dbReference type="GO" id="GO:0008614">
    <property type="term" value="P:pyridoxine metabolic process"/>
    <property type="evidence" value="ECO:0007669"/>
    <property type="project" value="TreeGrafter"/>
</dbReference>
<comment type="similarity">
    <text evidence="1 10">Belongs to the glutaminase PdxT/SNO family.</text>
</comment>
<dbReference type="EC" id="3.5.1.2" evidence="10"/>
<dbReference type="PANTHER" id="PTHR31559">
    <property type="entry name" value="PYRIDOXAL 5'-PHOSPHATE SYNTHASE SUBUNIT SNO"/>
    <property type="match status" value="1"/>
</dbReference>
<dbReference type="InterPro" id="IPR029062">
    <property type="entry name" value="Class_I_gatase-like"/>
</dbReference>
<evidence type="ECO:0000256" key="13">
    <source>
        <dbReference type="SAM" id="MobiDB-lite"/>
    </source>
</evidence>
<dbReference type="PIRSF" id="PIRSF005639">
    <property type="entry name" value="Glut_amidoT_SNO"/>
    <property type="match status" value="1"/>
</dbReference>
<keyword evidence="2 10" id="KW-0378">Hydrolase</keyword>
<comment type="caution">
    <text evidence="14">The sequence shown here is derived from an EMBL/GenBank/DDBJ whole genome shotgun (WGS) entry which is preliminary data.</text>
</comment>
<dbReference type="HAMAP" id="MF_01615">
    <property type="entry name" value="PdxT"/>
    <property type="match status" value="1"/>
</dbReference>
<feature type="compositionally biased region" description="Low complexity" evidence="13">
    <location>
        <begin position="9"/>
        <end position="22"/>
    </location>
</feature>
<dbReference type="GO" id="GO:0005829">
    <property type="term" value="C:cytosol"/>
    <property type="evidence" value="ECO:0007669"/>
    <property type="project" value="TreeGrafter"/>
</dbReference>
<comment type="subunit">
    <text evidence="9 10">In the presence of PdxS, forms a dodecamer of heterodimers. Only shows activity in the heterodimer.</text>
</comment>
<feature type="active site" description="Nucleophile" evidence="10 11">
    <location>
        <position position="103"/>
    </location>
</feature>
<feature type="binding site" evidence="10 12">
    <location>
        <begin position="71"/>
        <end position="73"/>
    </location>
    <ligand>
        <name>L-glutamine</name>
        <dbReference type="ChEBI" id="CHEBI:58359"/>
    </ligand>
</feature>
<dbReference type="EMBL" id="LRQB01000013">
    <property type="protein sequence ID" value="KXA22360.1"/>
    <property type="molecule type" value="Genomic_DNA"/>
</dbReference>
<accession>A0A133P1D8</accession>
<comment type="catalytic activity">
    <reaction evidence="7 10">
        <text>L-glutamine + H2O = L-glutamate + NH4(+)</text>
        <dbReference type="Rhea" id="RHEA:15889"/>
        <dbReference type="ChEBI" id="CHEBI:15377"/>
        <dbReference type="ChEBI" id="CHEBI:28938"/>
        <dbReference type="ChEBI" id="CHEBI:29985"/>
        <dbReference type="ChEBI" id="CHEBI:58359"/>
        <dbReference type="EC" id="3.5.1.2"/>
    </reaction>
</comment>
<comment type="catalytic activity">
    <reaction evidence="6 10">
        <text>aldehydo-D-ribose 5-phosphate + D-glyceraldehyde 3-phosphate + L-glutamine = pyridoxal 5'-phosphate + L-glutamate + phosphate + 3 H2O + H(+)</text>
        <dbReference type="Rhea" id="RHEA:31507"/>
        <dbReference type="ChEBI" id="CHEBI:15377"/>
        <dbReference type="ChEBI" id="CHEBI:15378"/>
        <dbReference type="ChEBI" id="CHEBI:29985"/>
        <dbReference type="ChEBI" id="CHEBI:43474"/>
        <dbReference type="ChEBI" id="CHEBI:58273"/>
        <dbReference type="ChEBI" id="CHEBI:58359"/>
        <dbReference type="ChEBI" id="CHEBI:59776"/>
        <dbReference type="ChEBI" id="CHEBI:597326"/>
        <dbReference type="EC" id="4.3.3.6"/>
    </reaction>
</comment>
<evidence type="ECO:0000256" key="12">
    <source>
        <dbReference type="PIRSR" id="PIRSR005639-2"/>
    </source>
</evidence>
<evidence type="ECO:0000256" key="3">
    <source>
        <dbReference type="ARBA" id="ARBA00022898"/>
    </source>
</evidence>
<dbReference type="AlphaFoldDB" id="A0A133P1D8"/>
<dbReference type="EC" id="4.3.3.6" evidence="10"/>
<dbReference type="CDD" id="cd01749">
    <property type="entry name" value="GATase1_PB"/>
    <property type="match status" value="1"/>
</dbReference>
<evidence type="ECO:0000256" key="8">
    <source>
        <dbReference type="ARBA" id="ARBA00054599"/>
    </source>
</evidence>
<name>A0A133P1D8_GARVA</name>
<dbReference type="InterPro" id="IPR021196">
    <property type="entry name" value="PdxT/SNO_CS"/>
</dbReference>
<evidence type="ECO:0000256" key="6">
    <source>
        <dbReference type="ARBA" id="ARBA00047992"/>
    </source>
</evidence>
<evidence type="ECO:0000256" key="7">
    <source>
        <dbReference type="ARBA" id="ARBA00049534"/>
    </source>
</evidence>
<feature type="active site" description="Charge relay system" evidence="10 11">
    <location>
        <position position="195"/>
    </location>
</feature>
<dbReference type="GO" id="GO:0006543">
    <property type="term" value="P:L-glutamine catabolic process"/>
    <property type="evidence" value="ECO:0007669"/>
    <property type="project" value="UniProtKB-UniRule"/>
</dbReference>
<evidence type="ECO:0000256" key="1">
    <source>
        <dbReference type="ARBA" id="ARBA00008345"/>
    </source>
</evidence>
<sequence>MILTNSPINTDNSTTGNSTTGNSTHTVAVLAVQGAFLEHRLMLEKLGARVIELRQARDLEQSFDRLVLPGGESTVQAKLLREQNMLEPLRERIAGGMPVLGTCAGLILLAKNVEGNEVNGFGTLDVTVKRNAYGRQLGSFHCEADFGDLGKVPMTFIRAPYIAEVGSHAEVLATVDGHVVAARQGNQIGTSFHPELDDDTRIHQLFLDL</sequence>
<organism evidence="14 15">
    <name type="scientific">Gardnerella vaginalis</name>
    <dbReference type="NCBI Taxonomy" id="2702"/>
    <lineage>
        <taxon>Bacteria</taxon>
        <taxon>Bacillati</taxon>
        <taxon>Actinomycetota</taxon>
        <taxon>Actinomycetes</taxon>
        <taxon>Bifidobacteriales</taxon>
        <taxon>Bifidobacteriaceae</taxon>
        <taxon>Gardnerella</taxon>
    </lineage>
</organism>
<evidence type="ECO:0000256" key="9">
    <source>
        <dbReference type="ARBA" id="ARBA00064749"/>
    </source>
</evidence>
<evidence type="ECO:0000256" key="2">
    <source>
        <dbReference type="ARBA" id="ARBA00022801"/>
    </source>
</evidence>
<comment type="function">
    <text evidence="8 10">Catalyzes the hydrolysis of glutamine to glutamate and ammonia as part of the biosynthesis of pyridoxal 5'-phosphate. The resulting ammonia molecule is channeled to the active site of PdxS.</text>
</comment>
<dbReference type="Proteomes" id="UP000070687">
    <property type="component" value="Unassembled WGS sequence"/>
</dbReference>
<proteinExistence type="inferred from homology"/>
<evidence type="ECO:0000313" key="14">
    <source>
        <dbReference type="EMBL" id="KXA22360.1"/>
    </source>
</evidence>
<dbReference type="Gene3D" id="3.40.50.880">
    <property type="match status" value="1"/>
</dbReference>
<keyword evidence="5 10" id="KW-0456">Lyase</keyword>
<dbReference type="GO" id="GO:0036381">
    <property type="term" value="F:pyridoxal 5'-phosphate synthase (glutamine hydrolysing) activity"/>
    <property type="evidence" value="ECO:0007669"/>
    <property type="project" value="UniProtKB-UniRule"/>
</dbReference>
<dbReference type="PROSITE" id="PS01236">
    <property type="entry name" value="PDXT_SNO_1"/>
    <property type="match status" value="1"/>
</dbReference>
<dbReference type="PROSITE" id="PS51273">
    <property type="entry name" value="GATASE_TYPE_1"/>
    <property type="match status" value="1"/>
</dbReference>
<dbReference type="Pfam" id="PF01174">
    <property type="entry name" value="SNO"/>
    <property type="match status" value="1"/>
</dbReference>
<dbReference type="NCBIfam" id="TIGR03800">
    <property type="entry name" value="PLP_synth_Pdx2"/>
    <property type="match status" value="1"/>
</dbReference>
<gene>
    <name evidence="10" type="primary">pdxT</name>
    <name evidence="14" type="ORF">HMPREF3208_00335</name>
</gene>
<evidence type="ECO:0000256" key="5">
    <source>
        <dbReference type="ARBA" id="ARBA00023239"/>
    </source>
</evidence>
<comment type="pathway">
    <text evidence="10">Cofactor biosynthesis; pyridoxal 5'-phosphate biosynthesis.</text>
</comment>
<feature type="region of interest" description="Disordered" evidence="13">
    <location>
        <begin position="1"/>
        <end position="22"/>
    </location>
</feature>
<protein>
    <recommendedName>
        <fullName evidence="10">Pyridoxal 5'-phosphate synthase subunit PdxT</fullName>
        <ecNumber evidence="10">4.3.3.6</ecNumber>
    </recommendedName>
    <alternativeName>
        <fullName evidence="10">Pdx2</fullName>
    </alternativeName>
    <alternativeName>
        <fullName evidence="10">Pyridoxal 5'-phosphate synthase glutaminase subunit</fullName>
        <ecNumber evidence="10">3.5.1.2</ecNumber>
    </alternativeName>
</protein>
<dbReference type="UniPathway" id="UPA00245"/>
<evidence type="ECO:0000256" key="4">
    <source>
        <dbReference type="ARBA" id="ARBA00022962"/>
    </source>
</evidence>
<dbReference type="SUPFAM" id="SSF52317">
    <property type="entry name" value="Class I glutamine amidotransferase-like"/>
    <property type="match status" value="1"/>
</dbReference>
<dbReference type="PANTHER" id="PTHR31559:SF0">
    <property type="entry name" value="PYRIDOXAL 5'-PHOSPHATE SYNTHASE SUBUNIT SNO1-RELATED"/>
    <property type="match status" value="1"/>
</dbReference>
<dbReference type="GO" id="GO:0042823">
    <property type="term" value="P:pyridoxal phosphate biosynthetic process"/>
    <property type="evidence" value="ECO:0007669"/>
    <property type="project" value="UniProtKB-UniRule"/>
</dbReference>
<evidence type="ECO:0000256" key="11">
    <source>
        <dbReference type="PIRSR" id="PIRSR005639-1"/>
    </source>
</evidence>
<feature type="binding site" evidence="10 12">
    <location>
        <begin position="157"/>
        <end position="158"/>
    </location>
    <ligand>
        <name>L-glutamine</name>
        <dbReference type="ChEBI" id="CHEBI:58359"/>
    </ligand>
</feature>
<keyword evidence="4 10" id="KW-0315">Glutamine amidotransferase</keyword>
<dbReference type="FunFam" id="3.40.50.880:FF:000010">
    <property type="entry name" value="uncharacterized protein LOC100176842 isoform X2"/>
    <property type="match status" value="1"/>
</dbReference>
<dbReference type="GO" id="GO:0004359">
    <property type="term" value="F:glutaminase activity"/>
    <property type="evidence" value="ECO:0007669"/>
    <property type="project" value="UniProtKB-UniRule"/>
</dbReference>
<evidence type="ECO:0000256" key="10">
    <source>
        <dbReference type="HAMAP-Rule" id="MF_01615"/>
    </source>
</evidence>
<dbReference type="PROSITE" id="PS51130">
    <property type="entry name" value="PDXT_SNO_2"/>
    <property type="match status" value="1"/>
</dbReference>
<dbReference type="InterPro" id="IPR002161">
    <property type="entry name" value="PdxT/SNO"/>
</dbReference>
<keyword evidence="3 10" id="KW-0663">Pyridoxal phosphate</keyword>
<feature type="active site" description="Charge relay system" evidence="10 11">
    <location>
        <position position="193"/>
    </location>
</feature>
<dbReference type="PROSITE" id="PS51274">
    <property type="entry name" value="GATASE_COBBQ"/>
    <property type="match status" value="1"/>
</dbReference>
<reference evidence="14 15" key="1">
    <citation type="submission" date="2016-01" db="EMBL/GenBank/DDBJ databases">
        <authorList>
            <person name="Oliw E.H."/>
        </authorList>
    </citation>
    <scope>NUCLEOTIDE SEQUENCE [LARGE SCALE GENOMIC DNA]</scope>
    <source>
        <strain evidence="14 15">PSS_7772B</strain>
    </source>
</reference>
<evidence type="ECO:0000313" key="15">
    <source>
        <dbReference type="Proteomes" id="UP000070687"/>
    </source>
</evidence>
<dbReference type="PATRIC" id="fig|2702.100.peg.319"/>
<dbReference type="RefSeq" id="WP_419471008.1">
    <property type="nucleotide sequence ID" value="NZ_KQ956836.1"/>
</dbReference>